<name>A0A915KMX6_ROMCU</name>
<evidence type="ECO:0000313" key="3">
    <source>
        <dbReference type="WBParaSite" id="nRc.2.0.1.t40197-RA"/>
    </source>
</evidence>
<dbReference type="AlphaFoldDB" id="A0A915KMX6"/>
<feature type="compositionally biased region" description="Basic and acidic residues" evidence="1">
    <location>
        <begin position="58"/>
        <end position="74"/>
    </location>
</feature>
<sequence length="140" mass="16483">MNKGIKLHSNELKAKSKTKFLGPEFDEKIYQLHTEPQIQQQNKPEFIKIVTQLEKEKIRSKKRESNEEIEDKNVNTEPEFMAVTRAMTKQMLEPKTQETFIDPPPPTQQEIDQMPEEAKKESKLFSLELIKKEQQLDSKL</sequence>
<keyword evidence="2" id="KW-1185">Reference proteome</keyword>
<feature type="region of interest" description="Disordered" evidence="1">
    <location>
        <begin position="58"/>
        <end position="80"/>
    </location>
</feature>
<accession>A0A915KMX6</accession>
<reference evidence="3" key="1">
    <citation type="submission" date="2022-11" db="UniProtKB">
        <authorList>
            <consortium name="WormBaseParasite"/>
        </authorList>
    </citation>
    <scope>IDENTIFICATION</scope>
</reference>
<evidence type="ECO:0000313" key="2">
    <source>
        <dbReference type="Proteomes" id="UP000887565"/>
    </source>
</evidence>
<proteinExistence type="predicted"/>
<protein>
    <submittedName>
        <fullName evidence="3">Uncharacterized protein</fullName>
    </submittedName>
</protein>
<dbReference type="WBParaSite" id="nRc.2.0.1.t40197-RA">
    <property type="protein sequence ID" value="nRc.2.0.1.t40197-RA"/>
    <property type="gene ID" value="nRc.2.0.1.g40197"/>
</dbReference>
<dbReference type="Proteomes" id="UP000887565">
    <property type="component" value="Unplaced"/>
</dbReference>
<organism evidence="2 3">
    <name type="scientific">Romanomermis culicivorax</name>
    <name type="common">Nematode worm</name>
    <dbReference type="NCBI Taxonomy" id="13658"/>
    <lineage>
        <taxon>Eukaryota</taxon>
        <taxon>Metazoa</taxon>
        <taxon>Ecdysozoa</taxon>
        <taxon>Nematoda</taxon>
        <taxon>Enoplea</taxon>
        <taxon>Dorylaimia</taxon>
        <taxon>Mermithida</taxon>
        <taxon>Mermithoidea</taxon>
        <taxon>Mermithidae</taxon>
        <taxon>Romanomermis</taxon>
    </lineage>
</organism>
<feature type="region of interest" description="Disordered" evidence="1">
    <location>
        <begin position="96"/>
        <end position="122"/>
    </location>
</feature>
<evidence type="ECO:0000256" key="1">
    <source>
        <dbReference type="SAM" id="MobiDB-lite"/>
    </source>
</evidence>